<keyword evidence="2 6" id="KW-0812">Transmembrane</keyword>
<name>A0A0D3I6A3_EMIH1</name>
<feature type="transmembrane region" description="Helical" evidence="6">
    <location>
        <begin position="127"/>
        <end position="146"/>
    </location>
</feature>
<feature type="transmembrane region" description="Helical" evidence="6">
    <location>
        <begin position="155"/>
        <end position="173"/>
    </location>
</feature>
<dbReference type="AlphaFoldDB" id="A0A0D3I6A3"/>
<evidence type="ECO:0000313" key="8">
    <source>
        <dbReference type="Proteomes" id="UP000013827"/>
    </source>
</evidence>
<evidence type="ECO:0000313" key="7">
    <source>
        <dbReference type="EnsemblProtists" id="EOD06788"/>
    </source>
</evidence>
<dbReference type="InterPro" id="IPR008521">
    <property type="entry name" value="Mg_trans_NIPA"/>
</dbReference>
<keyword evidence="8" id="KW-1185">Reference proteome</keyword>
<reference evidence="8" key="1">
    <citation type="journal article" date="2013" name="Nature">
        <title>Pan genome of the phytoplankton Emiliania underpins its global distribution.</title>
        <authorList>
            <person name="Read B.A."/>
            <person name="Kegel J."/>
            <person name="Klute M.J."/>
            <person name="Kuo A."/>
            <person name="Lefebvre S.C."/>
            <person name="Maumus F."/>
            <person name="Mayer C."/>
            <person name="Miller J."/>
            <person name="Monier A."/>
            <person name="Salamov A."/>
            <person name="Young J."/>
            <person name="Aguilar M."/>
            <person name="Claverie J.M."/>
            <person name="Frickenhaus S."/>
            <person name="Gonzalez K."/>
            <person name="Herman E.K."/>
            <person name="Lin Y.C."/>
            <person name="Napier J."/>
            <person name="Ogata H."/>
            <person name="Sarno A.F."/>
            <person name="Shmutz J."/>
            <person name="Schroeder D."/>
            <person name="de Vargas C."/>
            <person name="Verret F."/>
            <person name="von Dassow P."/>
            <person name="Valentin K."/>
            <person name="Van de Peer Y."/>
            <person name="Wheeler G."/>
            <person name="Dacks J.B."/>
            <person name="Delwiche C.F."/>
            <person name="Dyhrman S.T."/>
            <person name="Glockner G."/>
            <person name="John U."/>
            <person name="Richards T."/>
            <person name="Worden A.Z."/>
            <person name="Zhang X."/>
            <person name="Grigoriev I.V."/>
            <person name="Allen A.E."/>
            <person name="Bidle K."/>
            <person name="Borodovsky M."/>
            <person name="Bowler C."/>
            <person name="Brownlee C."/>
            <person name="Cock J.M."/>
            <person name="Elias M."/>
            <person name="Gladyshev V.N."/>
            <person name="Groth M."/>
            <person name="Guda C."/>
            <person name="Hadaegh A."/>
            <person name="Iglesias-Rodriguez M.D."/>
            <person name="Jenkins J."/>
            <person name="Jones B.M."/>
            <person name="Lawson T."/>
            <person name="Leese F."/>
            <person name="Lindquist E."/>
            <person name="Lobanov A."/>
            <person name="Lomsadze A."/>
            <person name="Malik S.B."/>
            <person name="Marsh M.E."/>
            <person name="Mackinder L."/>
            <person name="Mock T."/>
            <person name="Mueller-Roeber B."/>
            <person name="Pagarete A."/>
            <person name="Parker M."/>
            <person name="Probert I."/>
            <person name="Quesneville H."/>
            <person name="Raines C."/>
            <person name="Rensing S.A."/>
            <person name="Riano-Pachon D.M."/>
            <person name="Richier S."/>
            <person name="Rokitta S."/>
            <person name="Shiraiwa Y."/>
            <person name="Soanes D.M."/>
            <person name="van der Giezen M."/>
            <person name="Wahlund T.M."/>
            <person name="Williams B."/>
            <person name="Wilson W."/>
            <person name="Wolfe G."/>
            <person name="Wurch L.L."/>
        </authorList>
    </citation>
    <scope>NUCLEOTIDE SEQUENCE</scope>
</reference>
<evidence type="ECO:0000256" key="4">
    <source>
        <dbReference type="ARBA" id="ARBA00023136"/>
    </source>
</evidence>
<dbReference type="InterPro" id="IPR037185">
    <property type="entry name" value="EmrE-like"/>
</dbReference>
<comment type="subcellular location">
    <subcellularLocation>
        <location evidence="1">Membrane</location>
        <topology evidence="1">Multi-pass membrane protein</topology>
    </subcellularLocation>
</comment>
<dbReference type="Pfam" id="PF05653">
    <property type="entry name" value="Mg_trans_NIPA"/>
    <property type="match status" value="1"/>
</dbReference>
<organism evidence="7 8">
    <name type="scientific">Emiliania huxleyi (strain CCMP1516)</name>
    <dbReference type="NCBI Taxonomy" id="280463"/>
    <lineage>
        <taxon>Eukaryota</taxon>
        <taxon>Haptista</taxon>
        <taxon>Haptophyta</taxon>
        <taxon>Prymnesiophyceae</taxon>
        <taxon>Isochrysidales</taxon>
        <taxon>Noelaerhabdaceae</taxon>
        <taxon>Emiliania</taxon>
    </lineage>
</organism>
<feature type="region of interest" description="Disordered" evidence="5">
    <location>
        <begin position="507"/>
        <end position="588"/>
    </location>
</feature>
<proteinExistence type="predicted"/>
<dbReference type="RefSeq" id="XP_005759217.1">
    <property type="nucleotide sequence ID" value="XM_005759160.1"/>
</dbReference>
<dbReference type="SUPFAM" id="SSF103481">
    <property type="entry name" value="Multidrug resistance efflux transporter EmrE"/>
    <property type="match status" value="1"/>
</dbReference>
<sequence>MALPVLETVVLKIVNDPVLKSTNDARRCTCAVVPPGGANSSSSEPFSEEEAGTSTFMVGVVLSVIADVIIAVSLNVQKTAHMRNEGADGKPVKGMLKLPLWWLGLLLNVGGELGNMLAYGFAPASVVAPVGSVGVVANEVIAVLFLKEPFRWRDAAGLVAIVGGVVLIIVAVPEDPVDLNAVVLQREYYARPAAYGYLIGLWCAVVLFLVHVEPRYAQKSVLVWLLLCSMISSTTVIAARGFSSMLTQAVGGDCAGAHCVGDELFPPCRLTLAHYLFWFLLAIIVTTAIWSAYFLNRAMMIFGNTEVVPVYYCTFTLASIVGGGVVYREFSGMPWQQWLQFLAGVALALGGVLAITSGRGKSARGGGAVLPEPSEQEQPAELPAPEAGGGRRAERLARARAHNQARPCSFPSTACARGAWSEEKAAELRRQSRGSFAAPVGGIGSAHSSFRRDDRIHTDLRALLDETESEIAAGEHIAAAYRLRDAASSTPQPVALEVALSLAGWRDPAARSPVPGERSRPWNAWDTSDAAVSPVGIAEKRDEKWASGGGGPPAESTESSSSEPSSEPRAAAGEPSSEPAGGGAAEAAELKSALAATAEELANAQATIRALEARLSSA</sequence>
<feature type="transmembrane region" description="Helical" evidence="6">
    <location>
        <begin position="193"/>
        <end position="210"/>
    </location>
</feature>
<dbReference type="HOGENOM" id="CLU_442421_0_0_1"/>
<feature type="compositionally biased region" description="Low complexity" evidence="5">
    <location>
        <begin position="553"/>
        <end position="588"/>
    </location>
</feature>
<evidence type="ECO:0000256" key="5">
    <source>
        <dbReference type="SAM" id="MobiDB-lite"/>
    </source>
</evidence>
<feature type="compositionally biased region" description="Low complexity" evidence="5">
    <location>
        <begin position="370"/>
        <end position="386"/>
    </location>
</feature>
<dbReference type="eggNOG" id="KOG2922">
    <property type="taxonomic scope" value="Eukaryota"/>
</dbReference>
<dbReference type="GO" id="GO:0016020">
    <property type="term" value="C:membrane"/>
    <property type="evidence" value="ECO:0007669"/>
    <property type="project" value="UniProtKB-SubCell"/>
</dbReference>
<keyword evidence="3 6" id="KW-1133">Transmembrane helix</keyword>
<dbReference type="Proteomes" id="UP000013827">
    <property type="component" value="Unassembled WGS sequence"/>
</dbReference>
<dbReference type="KEGG" id="ehx:EMIHUDRAFT_453405"/>
<feature type="transmembrane region" description="Helical" evidence="6">
    <location>
        <begin position="100"/>
        <end position="121"/>
    </location>
</feature>
<dbReference type="GeneID" id="17252902"/>
<dbReference type="GO" id="GO:0015095">
    <property type="term" value="F:magnesium ion transmembrane transporter activity"/>
    <property type="evidence" value="ECO:0007669"/>
    <property type="project" value="InterPro"/>
</dbReference>
<feature type="transmembrane region" description="Helical" evidence="6">
    <location>
        <begin position="275"/>
        <end position="295"/>
    </location>
</feature>
<evidence type="ECO:0000256" key="2">
    <source>
        <dbReference type="ARBA" id="ARBA00022692"/>
    </source>
</evidence>
<evidence type="ECO:0008006" key="9">
    <source>
        <dbReference type="Google" id="ProtNLM"/>
    </source>
</evidence>
<protein>
    <recommendedName>
        <fullName evidence="9">Magnesium transporter NIPA2</fullName>
    </recommendedName>
</protein>
<evidence type="ECO:0000256" key="3">
    <source>
        <dbReference type="ARBA" id="ARBA00022989"/>
    </source>
</evidence>
<dbReference type="PaxDb" id="2903-EOD06788"/>
<feature type="transmembrane region" description="Helical" evidence="6">
    <location>
        <begin position="56"/>
        <end position="76"/>
    </location>
</feature>
<feature type="transmembrane region" description="Helical" evidence="6">
    <location>
        <begin position="338"/>
        <end position="356"/>
    </location>
</feature>
<reference evidence="7" key="2">
    <citation type="submission" date="2024-10" db="UniProtKB">
        <authorList>
            <consortium name="EnsemblProtists"/>
        </authorList>
    </citation>
    <scope>IDENTIFICATION</scope>
</reference>
<dbReference type="EnsemblProtists" id="EOD06788">
    <property type="protein sequence ID" value="EOD06788"/>
    <property type="gene ID" value="EMIHUDRAFT_453405"/>
</dbReference>
<feature type="transmembrane region" description="Helical" evidence="6">
    <location>
        <begin position="222"/>
        <end position="242"/>
    </location>
</feature>
<feature type="transmembrane region" description="Helical" evidence="6">
    <location>
        <begin position="307"/>
        <end position="326"/>
    </location>
</feature>
<evidence type="ECO:0000256" key="1">
    <source>
        <dbReference type="ARBA" id="ARBA00004141"/>
    </source>
</evidence>
<evidence type="ECO:0000256" key="6">
    <source>
        <dbReference type="SAM" id="Phobius"/>
    </source>
</evidence>
<keyword evidence="4 6" id="KW-0472">Membrane</keyword>
<dbReference type="Gene3D" id="1.10.3730.20">
    <property type="match status" value="1"/>
</dbReference>
<accession>A0A0D3I6A3</accession>
<dbReference type="PANTHER" id="PTHR12570">
    <property type="match status" value="1"/>
</dbReference>
<dbReference type="PANTHER" id="PTHR12570:SF65">
    <property type="entry name" value="MAGNESIUM TRANSPORTER NIPA9-RELATED"/>
    <property type="match status" value="1"/>
</dbReference>
<feature type="region of interest" description="Disordered" evidence="5">
    <location>
        <begin position="364"/>
        <end position="398"/>
    </location>
</feature>